<proteinExistence type="predicted"/>
<dbReference type="STRING" id="29170.A0A368GQV3"/>
<protein>
    <submittedName>
        <fullName evidence="2">Yippee putative zinc-binding protein</fullName>
    </submittedName>
</protein>
<accession>A0A368GQV3</accession>
<dbReference type="EMBL" id="JOJR01000105">
    <property type="protein sequence ID" value="RCN45307.1"/>
    <property type="molecule type" value="Genomic_DNA"/>
</dbReference>
<gene>
    <name evidence="2" type="ORF">ANCCAN_08703</name>
</gene>
<keyword evidence="3" id="KW-1185">Reference proteome</keyword>
<comment type="caution">
    <text evidence="2">The sequence shown here is derived from an EMBL/GenBank/DDBJ whole genome shotgun (WGS) entry which is preliminary data.</text>
</comment>
<dbReference type="Proteomes" id="UP000252519">
    <property type="component" value="Unassembled WGS sequence"/>
</dbReference>
<evidence type="ECO:0000313" key="3">
    <source>
        <dbReference type="Proteomes" id="UP000252519"/>
    </source>
</evidence>
<reference evidence="2 3" key="1">
    <citation type="submission" date="2014-10" db="EMBL/GenBank/DDBJ databases">
        <title>Draft genome of the hookworm Ancylostoma caninum.</title>
        <authorList>
            <person name="Mitreva M."/>
        </authorList>
    </citation>
    <scope>NUCLEOTIDE SEQUENCE [LARGE SCALE GENOMIC DNA]</scope>
    <source>
        <strain evidence="2 3">Baltimore</strain>
    </source>
</reference>
<evidence type="ECO:0000313" key="2">
    <source>
        <dbReference type="EMBL" id="RCN45307.1"/>
    </source>
</evidence>
<evidence type="ECO:0000259" key="1">
    <source>
        <dbReference type="PROSITE" id="PS51792"/>
    </source>
</evidence>
<dbReference type="AlphaFoldDB" id="A0A368GQV3"/>
<dbReference type="PROSITE" id="PS51792">
    <property type="entry name" value="YIPPEE"/>
    <property type="match status" value="1"/>
</dbReference>
<feature type="domain" description="Yippee" evidence="1">
    <location>
        <begin position="1"/>
        <end position="57"/>
    </location>
</feature>
<dbReference type="OrthoDB" id="6407410at2759"/>
<organism evidence="2 3">
    <name type="scientific">Ancylostoma caninum</name>
    <name type="common">Dog hookworm</name>
    <dbReference type="NCBI Taxonomy" id="29170"/>
    <lineage>
        <taxon>Eukaryota</taxon>
        <taxon>Metazoa</taxon>
        <taxon>Ecdysozoa</taxon>
        <taxon>Nematoda</taxon>
        <taxon>Chromadorea</taxon>
        <taxon>Rhabditida</taxon>
        <taxon>Rhabditina</taxon>
        <taxon>Rhabditomorpha</taxon>
        <taxon>Strongyloidea</taxon>
        <taxon>Ancylostomatidae</taxon>
        <taxon>Ancylostomatinae</taxon>
        <taxon>Ancylostoma</taxon>
    </lineage>
</organism>
<sequence>MSISAGTSKLLFVGEYYQCVGEKNGMLGLREEHAFESSQKYKEGKFIIELAHMVKDNQWEDGKKRKSI</sequence>
<dbReference type="InterPro" id="IPR034751">
    <property type="entry name" value="Yippee"/>
</dbReference>
<name>A0A368GQV3_ANCCA</name>